<keyword evidence="1 2" id="KW-0732">Signal</keyword>
<dbReference type="GO" id="GO:0015888">
    <property type="term" value="P:thiamine transport"/>
    <property type="evidence" value="ECO:0007669"/>
    <property type="project" value="TreeGrafter"/>
</dbReference>
<dbReference type="Gene3D" id="3.40.190.10">
    <property type="entry name" value="Periplasmic binding protein-like II"/>
    <property type="match status" value="2"/>
</dbReference>
<accession>A0A5C0B0L5</accession>
<evidence type="ECO:0000256" key="1">
    <source>
        <dbReference type="ARBA" id="ARBA00022729"/>
    </source>
</evidence>
<keyword evidence="4" id="KW-1185">Reference proteome</keyword>
<proteinExistence type="predicted"/>
<dbReference type="CDD" id="cd13589">
    <property type="entry name" value="PBP2_polyamine_RpCGA009"/>
    <property type="match status" value="1"/>
</dbReference>
<feature type="chain" id="PRO_5023141773" evidence="2">
    <location>
        <begin position="23"/>
        <end position="344"/>
    </location>
</feature>
<dbReference type="KEGG" id="pacr:FXN63_17440"/>
<dbReference type="EMBL" id="CP043046">
    <property type="protein sequence ID" value="QEI07424.1"/>
    <property type="molecule type" value="Genomic_DNA"/>
</dbReference>
<dbReference type="GO" id="GO:0030976">
    <property type="term" value="F:thiamine pyrophosphate binding"/>
    <property type="evidence" value="ECO:0007669"/>
    <property type="project" value="TreeGrafter"/>
</dbReference>
<dbReference type="Proteomes" id="UP000325161">
    <property type="component" value="Chromosome"/>
</dbReference>
<feature type="signal peptide" evidence="2">
    <location>
        <begin position="1"/>
        <end position="22"/>
    </location>
</feature>
<dbReference type="SUPFAM" id="SSF53850">
    <property type="entry name" value="Periplasmic binding protein-like II"/>
    <property type="match status" value="1"/>
</dbReference>
<evidence type="ECO:0000313" key="4">
    <source>
        <dbReference type="Proteomes" id="UP000325161"/>
    </source>
</evidence>
<dbReference type="InterPro" id="IPR006059">
    <property type="entry name" value="SBP"/>
</dbReference>
<gene>
    <name evidence="3" type="ORF">FXN63_17440</name>
</gene>
<dbReference type="AlphaFoldDB" id="A0A5C0B0L5"/>
<name>A0A5C0B0L5_9BURK</name>
<reference evidence="3 4" key="1">
    <citation type="submission" date="2019-08" db="EMBL/GenBank/DDBJ databases">
        <title>Amphibian skin-associated Pigmentiphaga: genome sequence and occurrence across geography and hosts.</title>
        <authorList>
            <person name="Bletz M.C."/>
            <person name="Bunk B."/>
            <person name="Sproeer C."/>
            <person name="Biwer P."/>
            <person name="Reiter S."/>
            <person name="Rabemananjara F.C.E."/>
            <person name="Schulz S."/>
            <person name="Overmann J."/>
            <person name="Vences M."/>
        </authorList>
    </citation>
    <scope>NUCLEOTIDE SEQUENCE [LARGE SCALE GENOMIC DNA]</scope>
    <source>
        <strain evidence="3 4">Mada1488</strain>
    </source>
</reference>
<dbReference type="OrthoDB" id="305758at2"/>
<evidence type="ECO:0000256" key="2">
    <source>
        <dbReference type="SAM" id="SignalP"/>
    </source>
</evidence>
<dbReference type="Pfam" id="PF13416">
    <property type="entry name" value="SBP_bac_8"/>
    <property type="match status" value="1"/>
</dbReference>
<dbReference type="RefSeq" id="WP_148816471.1">
    <property type="nucleotide sequence ID" value="NZ_CP043046.1"/>
</dbReference>
<dbReference type="PANTHER" id="PTHR30006">
    <property type="entry name" value="THIAMINE-BINDING PERIPLASMIC PROTEIN-RELATED"/>
    <property type="match status" value="1"/>
</dbReference>
<sequence length="344" mass="37381">MNNKTSICVAFALMLAGGHAMAQQQKILYVGGSGGSVQKLFQEKIIPAFEATHPVKISYVPGISSELVAKLQAQRGRQELNVVMVDDGPMYQALQYGFCEPLSNPAAYADIYDTARFGPNAIGIGLIATGIAYNKATFDKNGWAAPKSWNDLTDAKYKQRLTASSLSGTYGVHTLLMFARINGGSETNIEPGFDAIGKKVAPNVLSWSSSPAKLAEMFQNRDVDVAVWGSSRTLALKNTGFPVEFVYPAEGAAALVTAACVVVQNNAPEASQAFVQFLVTPQVQQWLASEGWGPTNSKTKLADDVAKNVPYGPDDIKKLVKVDWQVVNQKRAEWTNRWNRTIER</sequence>
<protein>
    <submittedName>
        <fullName evidence="3">ABC transporter substrate-binding protein</fullName>
    </submittedName>
</protein>
<dbReference type="GO" id="GO:0030975">
    <property type="term" value="F:thiamine binding"/>
    <property type="evidence" value="ECO:0007669"/>
    <property type="project" value="TreeGrafter"/>
</dbReference>
<evidence type="ECO:0000313" key="3">
    <source>
        <dbReference type="EMBL" id="QEI07424.1"/>
    </source>
</evidence>
<organism evidence="3 4">
    <name type="scientific">Pigmentiphaga aceris</name>
    <dbReference type="NCBI Taxonomy" id="1940612"/>
    <lineage>
        <taxon>Bacteria</taxon>
        <taxon>Pseudomonadati</taxon>
        <taxon>Pseudomonadota</taxon>
        <taxon>Betaproteobacteria</taxon>
        <taxon>Burkholderiales</taxon>
        <taxon>Alcaligenaceae</taxon>
        <taxon>Pigmentiphaga</taxon>
    </lineage>
</organism>
<dbReference type="GO" id="GO:0030288">
    <property type="term" value="C:outer membrane-bounded periplasmic space"/>
    <property type="evidence" value="ECO:0007669"/>
    <property type="project" value="TreeGrafter"/>
</dbReference>
<dbReference type="PANTHER" id="PTHR30006:SF2">
    <property type="entry name" value="ABC TRANSPORTER SUBSTRATE-BINDING PROTEIN"/>
    <property type="match status" value="1"/>
</dbReference>